<name>A0ACA9LDZ0_9GLOM</name>
<comment type="caution">
    <text evidence="1">The sequence shown here is derived from an EMBL/GenBank/DDBJ whole genome shotgun (WGS) entry which is preliminary data.</text>
</comment>
<evidence type="ECO:0000313" key="1">
    <source>
        <dbReference type="EMBL" id="CAG8525094.1"/>
    </source>
</evidence>
<proteinExistence type="predicted"/>
<protein>
    <submittedName>
        <fullName evidence="1">5404_t:CDS:1</fullName>
    </submittedName>
</protein>
<dbReference type="Proteomes" id="UP000789525">
    <property type="component" value="Unassembled WGS sequence"/>
</dbReference>
<organism evidence="1 2">
    <name type="scientific">Acaulospora colombiana</name>
    <dbReference type="NCBI Taxonomy" id="27376"/>
    <lineage>
        <taxon>Eukaryota</taxon>
        <taxon>Fungi</taxon>
        <taxon>Fungi incertae sedis</taxon>
        <taxon>Mucoromycota</taxon>
        <taxon>Glomeromycotina</taxon>
        <taxon>Glomeromycetes</taxon>
        <taxon>Diversisporales</taxon>
        <taxon>Acaulosporaceae</taxon>
        <taxon>Acaulospora</taxon>
    </lineage>
</organism>
<feature type="non-terminal residue" evidence="1">
    <location>
        <position position="96"/>
    </location>
</feature>
<sequence>MDFTTMPVVKFKTTGEWFGHFDRLQKSRFSKILENCIAVDCEMVGVGKNGKTSMLARVSIVNYRGETLLDKFVKPTEEVIDYRTPCSGITPSLLEN</sequence>
<evidence type="ECO:0000313" key="2">
    <source>
        <dbReference type="Proteomes" id="UP000789525"/>
    </source>
</evidence>
<accession>A0ACA9LDZ0</accession>
<keyword evidence="2" id="KW-1185">Reference proteome</keyword>
<gene>
    <name evidence="1" type="ORF">ACOLOM_LOCUS3829</name>
</gene>
<dbReference type="EMBL" id="CAJVPT010005895">
    <property type="protein sequence ID" value="CAG8525094.1"/>
    <property type="molecule type" value="Genomic_DNA"/>
</dbReference>
<reference evidence="1" key="1">
    <citation type="submission" date="2021-06" db="EMBL/GenBank/DDBJ databases">
        <authorList>
            <person name="Kallberg Y."/>
            <person name="Tangrot J."/>
            <person name="Rosling A."/>
        </authorList>
    </citation>
    <scope>NUCLEOTIDE SEQUENCE</scope>
    <source>
        <strain evidence="1">CL356</strain>
    </source>
</reference>